<dbReference type="Proteomes" id="UP000017836">
    <property type="component" value="Unassembled WGS sequence"/>
</dbReference>
<dbReference type="HOGENOM" id="CLU_2443787_0_0_1"/>
<proteinExistence type="predicted"/>
<reference evidence="2" key="1">
    <citation type="journal article" date="2013" name="Science">
        <title>The Amborella genome and the evolution of flowering plants.</title>
        <authorList>
            <consortium name="Amborella Genome Project"/>
        </authorList>
    </citation>
    <scope>NUCLEOTIDE SEQUENCE [LARGE SCALE GENOMIC DNA]</scope>
</reference>
<protein>
    <submittedName>
        <fullName evidence="1">Uncharacterized protein</fullName>
    </submittedName>
</protein>
<evidence type="ECO:0000313" key="1">
    <source>
        <dbReference type="EMBL" id="ERN18264.1"/>
    </source>
</evidence>
<sequence length="90" mass="9609">MAAYLDIEAPTSGKVVVDVQISLPLSPAAPIWGHKHCFALALNLVLLSVANMYPLSHCRAARKLHSSPKPGFDPLIVDPLALVVLEEGDV</sequence>
<name>U5D723_AMBTC</name>
<accession>U5D723</accession>
<dbReference type="Gramene" id="ERN18264">
    <property type="protein sequence ID" value="ERN18264"/>
    <property type="gene ID" value="AMTR_s00055p00127960"/>
</dbReference>
<gene>
    <name evidence="1" type="ORF">AMTR_s00055p00127960</name>
</gene>
<dbReference type="AlphaFoldDB" id="U5D723"/>
<keyword evidence="2" id="KW-1185">Reference proteome</keyword>
<evidence type="ECO:0000313" key="2">
    <source>
        <dbReference type="Proteomes" id="UP000017836"/>
    </source>
</evidence>
<dbReference type="EMBL" id="KI392237">
    <property type="protein sequence ID" value="ERN18264.1"/>
    <property type="molecule type" value="Genomic_DNA"/>
</dbReference>
<organism evidence="1 2">
    <name type="scientific">Amborella trichopoda</name>
    <dbReference type="NCBI Taxonomy" id="13333"/>
    <lineage>
        <taxon>Eukaryota</taxon>
        <taxon>Viridiplantae</taxon>
        <taxon>Streptophyta</taxon>
        <taxon>Embryophyta</taxon>
        <taxon>Tracheophyta</taxon>
        <taxon>Spermatophyta</taxon>
        <taxon>Magnoliopsida</taxon>
        <taxon>Amborellales</taxon>
        <taxon>Amborellaceae</taxon>
        <taxon>Amborella</taxon>
    </lineage>
</organism>